<name>A0A075LSM6_9EURY</name>
<dbReference type="GeneID" id="24841799"/>
<dbReference type="InterPro" id="IPR034904">
    <property type="entry name" value="FSCA_dom_sf"/>
</dbReference>
<dbReference type="InterPro" id="IPR002744">
    <property type="entry name" value="MIP18-like"/>
</dbReference>
<dbReference type="Gene3D" id="3.30.300.130">
    <property type="entry name" value="Fe-S cluster assembly (FSCA)"/>
    <property type="match status" value="1"/>
</dbReference>
<dbReference type="AlphaFoldDB" id="A0A075LSM6"/>
<dbReference type="RefSeq" id="WP_048164685.1">
    <property type="nucleotide sequence ID" value="NZ_CP006019.1"/>
</dbReference>
<dbReference type="eggNOG" id="arCOG01856">
    <property type="taxonomic scope" value="Archaea"/>
</dbReference>
<dbReference type="SUPFAM" id="SSF117916">
    <property type="entry name" value="Fe-S cluster assembly (FSCA) domain-like"/>
    <property type="match status" value="1"/>
</dbReference>
<dbReference type="HOGENOM" id="CLU_163804_0_0_2"/>
<reference evidence="3" key="1">
    <citation type="submission" date="2013-06" db="EMBL/GenBank/DDBJ databases">
        <title>Complete Genome Sequence of Hyperthermophilic Palaeococcus pacificus DY20341T, Isolated from a Deep-Sea Hydrothermal Sediments.</title>
        <authorList>
            <person name="Zeng X."/>
            <person name="Shao Z."/>
        </authorList>
    </citation>
    <scope>NUCLEOTIDE SEQUENCE [LARGE SCALE GENOMIC DNA]</scope>
    <source>
        <strain evidence="3">DY20341</strain>
    </source>
</reference>
<gene>
    <name evidence="2" type="ORF">PAP_03355</name>
</gene>
<organism evidence="2 3">
    <name type="scientific">Palaeococcus pacificus DY20341</name>
    <dbReference type="NCBI Taxonomy" id="1343739"/>
    <lineage>
        <taxon>Archaea</taxon>
        <taxon>Methanobacteriati</taxon>
        <taxon>Methanobacteriota</taxon>
        <taxon>Thermococci</taxon>
        <taxon>Thermococcales</taxon>
        <taxon>Thermococcaceae</taxon>
        <taxon>Palaeococcus</taxon>
    </lineage>
</organism>
<evidence type="ECO:0000313" key="3">
    <source>
        <dbReference type="Proteomes" id="UP000027981"/>
    </source>
</evidence>
<keyword evidence="3" id="KW-1185">Reference proteome</keyword>
<dbReference type="KEGG" id="ppac:PAP_03355"/>
<dbReference type="OrthoDB" id="371709at2157"/>
<evidence type="ECO:0000259" key="1">
    <source>
        <dbReference type="Pfam" id="PF01883"/>
    </source>
</evidence>
<evidence type="ECO:0000313" key="2">
    <source>
        <dbReference type="EMBL" id="AIF69091.1"/>
    </source>
</evidence>
<reference evidence="2 3" key="2">
    <citation type="journal article" date="2015" name="Genome Announc.">
        <title>Complete Genome Sequence of Hyperthermophilic Piezophilic Archaeon Palaeococcus pacificus DY20341T, Isolated from Deep-Sea Hydrothermal Sediments.</title>
        <authorList>
            <person name="Zeng X."/>
            <person name="Jebbar M."/>
            <person name="Shao Z."/>
        </authorList>
    </citation>
    <scope>NUCLEOTIDE SEQUENCE [LARGE SCALE GENOMIC DNA]</scope>
    <source>
        <strain evidence="2 3">DY20341</strain>
    </source>
</reference>
<dbReference type="Pfam" id="PF01883">
    <property type="entry name" value="FeS_assembly_P"/>
    <property type="match status" value="1"/>
</dbReference>
<accession>A0A075LSM6</accession>
<proteinExistence type="predicted"/>
<feature type="domain" description="MIP18 family-like" evidence="1">
    <location>
        <begin position="25"/>
        <end position="85"/>
    </location>
</feature>
<dbReference type="EMBL" id="CP006019">
    <property type="protein sequence ID" value="AIF69091.1"/>
    <property type="molecule type" value="Genomic_DNA"/>
</dbReference>
<protein>
    <recommendedName>
        <fullName evidence="1">MIP18 family-like domain-containing protein</fullName>
    </recommendedName>
</protein>
<dbReference type="Proteomes" id="UP000027981">
    <property type="component" value="Chromosome"/>
</dbReference>
<sequence>MAFLDFLKDKKRKGVNENLPPEVKRVVSILEQVKDPETGLNIVEEGLVYGLTVEGKKVMVWLFLARSTPECHFCQAIAMNVQRRILKDIISALKKEGFNRIEVYNEIGLLLEEWGEKYGRS</sequence>
<dbReference type="STRING" id="1343739.PAP_03355"/>